<feature type="compositionally biased region" description="Acidic residues" evidence="1">
    <location>
        <begin position="84"/>
        <end position="114"/>
    </location>
</feature>
<sequence>MEGMEPIDKAWIQLKNRACTQYIAGMEKFAKYATDHVKDDDGLIRCPCVECGNVRRMTVNHVEGHLLYKGMRTDYTKWIYHGEVDEDEEDDDEGPELGDDNMEIDDGDDGDMGEDNDMDVDDMLGFLNDLMAPLANLEEPNAQAQNLDPEWDMVVETRPRNFYNVADVEEILEEQAYQEDEMTNGGRVIEDEDDDVNLNLRGMGYEEFL</sequence>
<dbReference type="Proteomes" id="UP001154282">
    <property type="component" value="Unassembled WGS sequence"/>
</dbReference>
<dbReference type="InterPro" id="IPR029480">
    <property type="entry name" value="Transpos_assoc"/>
</dbReference>
<reference evidence="3" key="1">
    <citation type="submission" date="2022-08" db="EMBL/GenBank/DDBJ databases">
        <authorList>
            <person name="Gutierrez-Valencia J."/>
        </authorList>
    </citation>
    <scope>NUCLEOTIDE SEQUENCE</scope>
</reference>
<feature type="region of interest" description="Disordered" evidence="1">
    <location>
        <begin position="83"/>
        <end position="114"/>
    </location>
</feature>
<feature type="domain" description="Transposase-associated" evidence="2">
    <location>
        <begin position="9"/>
        <end position="83"/>
    </location>
</feature>
<comment type="caution">
    <text evidence="3">The sequence shown here is derived from an EMBL/GenBank/DDBJ whole genome shotgun (WGS) entry which is preliminary data.</text>
</comment>
<evidence type="ECO:0000259" key="2">
    <source>
        <dbReference type="Pfam" id="PF13963"/>
    </source>
</evidence>
<keyword evidence="4" id="KW-1185">Reference proteome</keyword>
<accession>A0AAV0Q486</accession>
<dbReference type="AlphaFoldDB" id="A0AAV0Q486"/>
<evidence type="ECO:0000313" key="4">
    <source>
        <dbReference type="Proteomes" id="UP001154282"/>
    </source>
</evidence>
<dbReference type="EMBL" id="CAMGYJ010000009">
    <property type="protein sequence ID" value="CAI0540299.1"/>
    <property type="molecule type" value="Genomic_DNA"/>
</dbReference>
<evidence type="ECO:0000256" key="1">
    <source>
        <dbReference type="SAM" id="MobiDB-lite"/>
    </source>
</evidence>
<name>A0AAV0Q486_9ROSI</name>
<dbReference type="Pfam" id="PF13963">
    <property type="entry name" value="Transpos_assoc"/>
    <property type="match status" value="1"/>
</dbReference>
<organism evidence="3 4">
    <name type="scientific">Linum tenue</name>
    <dbReference type="NCBI Taxonomy" id="586396"/>
    <lineage>
        <taxon>Eukaryota</taxon>
        <taxon>Viridiplantae</taxon>
        <taxon>Streptophyta</taxon>
        <taxon>Embryophyta</taxon>
        <taxon>Tracheophyta</taxon>
        <taxon>Spermatophyta</taxon>
        <taxon>Magnoliopsida</taxon>
        <taxon>eudicotyledons</taxon>
        <taxon>Gunneridae</taxon>
        <taxon>Pentapetalae</taxon>
        <taxon>rosids</taxon>
        <taxon>fabids</taxon>
        <taxon>Malpighiales</taxon>
        <taxon>Linaceae</taxon>
        <taxon>Linum</taxon>
    </lineage>
</organism>
<proteinExistence type="predicted"/>
<protein>
    <recommendedName>
        <fullName evidence="2">Transposase-associated domain-containing protein</fullName>
    </recommendedName>
</protein>
<gene>
    <name evidence="3" type="ORF">LITE_LOCUS41626</name>
</gene>
<evidence type="ECO:0000313" key="3">
    <source>
        <dbReference type="EMBL" id="CAI0540299.1"/>
    </source>
</evidence>